<dbReference type="OrthoDB" id="9814202at2"/>
<dbReference type="Pfam" id="PF00563">
    <property type="entry name" value="EAL"/>
    <property type="match status" value="1"/>
</dbReference>
<dbReference type="SMART" id="SM00267">
    <property type="entry name" value="GGDEF"/>
    <property type="match status" value="1"/>
</dbReference>
<evidence type="ECO:0000256" key="1">
    <source>
        <dbReference type="SAM" id="Phobius"/>
    </source>
</evidence>
<reference evidence="4 5" key="1">
    <citation type="submission" date="2019-04" db="EMBL/GenBank/DDBJ databases">
        <title>Natronospirillum operosus gen. nov., sp. nov., a haloalkaliphilic satellite isolated from decaying biomass of laboratory culture of cyanobacterium Geitlerinema sp. and proposal of Natronospirillaceae fam. nov. and Saccharospirillaceae fam. nov.</title>
        <authorList>
            <person name="Kevbrin V."/>
            <person name="Boltyanskaya Y."/>
            <person name="Koziaeva V."/>
            <person name="Grouzdev D.S."/>
            <person name="Park M."/>
            <person name="Cho J."/>
        </authorList>
    </citation>
    <scope>NUCLEOTIDE SEQUENCE [LARGE SCALE GENOMIC DNA]</scope>
    <source>
        <strain evidence="4 5">G-116</strain>
    </source>
</reference>
<dbReference type="Gene3D" id="3.20.20.450">
    <property type="entry name" value="EAL domain"/>
    <property type="match status" value="1"/>
</dbReference>
<dbReference type="InterPro" id="IPR035919">
    <property type="entry name" value="EAL_sf"/>
</dbReference>
<feature type="transmembrane region" description="Helical" evidence="1">
    <location>
        <begin position="138"/>
        <end position="156"/>
    </location>
</feature>
<dbReference type="Gene3D" id="3.30.70.270">
    <property type="match status" value="1"/>
</dbReference>
<dbReference type="InterPro" id="IPR043128">
    <property type="entry name" value="Rev_trsase/Diguanyl_cyclase"/>
</dbReference>
<accession>A0A4Z0W817</accession>
<dbReference type="PROSITE" id="PS50883">
    <property type="entry name" value="EAL"/>
    <property type="match status" value="1"/>
</dbReference>
<dbReference type="InterPro" id="IPR029787">
    <property type="entry name" value="Nucleotide_cyclase"/>
</dbReference>
<dbReference type="SUPFAM" id="SSF141868">
    <property type="entry name" value="EAL domain-like"/>
    <property type="match status" value="1"/>
</dbReference>
<evidence type="ECO:0000313" key="4">
    <source>
        <dbReference type="EMBL" id="TGG94204.1"/>
    </source>
</evidence>
<keyword evidence="1" id="KW-0812">Transmembrane</keyword>
<organism evidence="4 5">
    <name type="scientific">Natronospirillum operosum</name>
    <dbReference type="NCBI Taxonomy" id="2759953"/>
    <lineage>
        <taxon>Bacteria</taxon>
        <taxon>Pseudomonadati</taxon>
        <taxon>Pseudomonadota</taxon>
        <taxon>Gammaproteobacteria</taxon>
        <taxon>Oceanospirillales</taxon>
        <taxon>Natronospirillaceae</taxon>
        <taxon>Natronospirillum</taxon>
    </lineage>
</organism>
<dbReference type="GO" id="GO:0071111">
    <property type="term" value="F:cyclic-guanylate-specific phosphodiesterase activity"/>
    <property type="evidence" value="ECO:0007669"/>
    <property type="project" value="InterPro"/>
</dbReference>
<dbReference type="SMART" id="SM00052">
    <property type="entry name" value="EAL"/>
    <property type="match status" value="1"/>
</dbReference>
<keyword evidence="5" id="KW-1185">Reference proteome</keyword>
<dbReference type="SUPFAM" id="SSF55073">
    <property type="entry name" value="Nucleotide cyclase"/>
    <property type="match status" value="1"/>
</dbReference>
<dbReference type="AlphaFoldDB" id="A0A4Z0W817"/>
<dbReference type="Proteomes" id="UP000297475">
    <property type="component" value="Unassembled WGS sequence"/>
</dbReference>
<protein>
    <submittedName>
        <fullName evidence="4">GGDEF domain-containing protein</fullName>
    </submittedName>
</protein>
<sequence length="589" mass="65141">MANPGIAIYPWWYTGNRRVRSDRHPVTFSSGNGMISLNGRSWPHNPPTASPSHPASRRQFLLQLSTVLALLALGTIIVYMTGGTGYAFPYVLLVPVVLASAWYGLPASLITAAAAGLLLGPLMPLDVGAATAQPLGNWIARLLMFVLIGTFTGWMFQRLRRANQAQARALRTDSRTGLPNQAALDADLAALLARQARGHAEDCGVALVFVRILDLAEVLEALGTDASDQVVASVAARIADHSDQSVQSYRFSGSEILFLLPTPDSAQVAPLVEAVRQAGEEIMEVRDVPVRVQMAIGSHYSNDLRVAPEELVRRARTAVEEAEFYRPYDPAFERRSSERVQLISRIRSGLKAGEFELHYQPKIDLITNRPAGAEALLRWRAVDGRLIMPDSFMPKLEDTSLIAPVTRFVLQQALEFLRQHPEEQLSINFAVRNLFDKALIRDLPKLAQASQVDPGRLEIEITEGALIRNPHGARLILQELRNHGFPVSLDDFGTGYSSFEYLTHLPITGLKIDRAFVRDLESAASSRTVMKCLIEMAQALDLWVVAEGIETEGQCRILRELDCDLGQGYLFGRPMTAKSYLLWRQTDLS</sequence>
<feature type="domain" description="GGDEF" evidence="3">
    <location>
        <begin position="203"/>
        <end position="334"/>
    </location>
</feature>
<dbReference type="InterPro" id="IPR050706">
    <property type="entry name" value="Cyclic-di-GMP_PDE-like"/>
</dbReference>
<dbReference type="Pfam" id="PF00990">
    <property type="entry name" value="GGDEF"/>
    <property type="match status" value="1"/>
</dbReference>
<evidence type="ECO:0000313" key="5">
    <source>
        <dbReference type="Proteomes" id="UP000297475"/>
    </source>
</evidence>
<dbReference type="PROSITE" id="PS50887">
    <property type="entry name" value="GGDEF"/>
    <property type="match status" value="1"/>
</dbReference>
<dbReference type="PANTHER" id="PTHR33121">
    <property type="entry name" value="CYCLIC DI-GMP PHOSPHODIESTERASE PDEF"/>
    <property type="match status" value="1"/>
</dbReference>
<dbReference type="InterPro" id="IPR001633">
    <property type="entry name" value="EAL_dom"/>
</dbReference>
<proteinExistence type="predicted"/>
<dbReference type="CDD" id="cd01948">
    <property type="entry name" value="EAL"/>
    <property type="match status" value="1"/>
</dbReference>
<evidence type="ECO:0000259" key="2">
    <source>
        <dbReference type="PROSITE" id="PS50883"/>
    </source>
</evidence>
<dbReference type="PANTHER" id="PTHR33121:SF19">
    <property type="entry name" value="CYCLIC DI-GMP PHOSPHODIESTERASE PA2567"/>
    <property type="match status" value="1"/>
</dbReference>
<evidence type="ECO:0000259" key="3">
    <source>
        <dbReference type="PROSITE" id="PS50887"/>
    </source>
</evidence>
<dbReference type="EMBL" id="SRMF01000002">
    <property type="protein sequence ID" value="TGG94204.1"/>
    <property type="molecule type" value="Genomic_DNA"/>
</dbReference>
<comment type="caution">
    <text evidence="4">The sequence shown here is derived from an EMBL/GenBank/DDBJ whole genome shotgun (WGS) entry which is preliminary data.</text>
</comment>
<keyword evidence="1" id="KW-0472">Membrane</keyword>
<feature type="domain" description="EAL" evidence="2">
    <location>
        <begin position="339"/>
        <end position="588"/>
    </location>
</feature>
<dbReference type="InterPro" id="IPR000160">
    <property type="entry name" value="GGDEF_dom"/>
</dbReference>
<feature type="transmembrane region" description="Helical" evidence="1">
    <location>
        <begin position="60"/>
        <end position="80"/>
    </location>
</feature>
<name>A0A4Z0W817_9GAMM</name>
<keyword evidence="1" id="KW-1133">Transmembrane helix</keyword>
<gene>
    <name evidence="4" type="ORF">E4656_08535</name>
</gene>